<reference evidence="3" key="1">
    <citation type="journal article" date="2018" name="PLoS Negl. Trop. Dis.">
        <title>Sialome diversity of ticks revealed by RNAseq of single tick salivary glands.</title>
        <authorList>
            <person name="Perner J."/>
            <person name="Kropackova S."/>
            <person name="Kopacek P."/>
            <person name="Ribeiro J.M."/>
        </authorList>
    </citation>
    <scope>NUCLEOTIDE SEQUENCE</scope>
    <source>
        <strain evidence="3">Siblings of single egg batch collected in Ceske Budejovice</strain>
        <tissue evidence="3">Salivary glands</tissue>
    </source>
</reference>
<feature type="chain" id="PRO_5007542570" evidence="2">
    <location>
        <begin position="26"/>
        <end position="156"/>
    </location>
</feature>
<accession>A0A147BL05</accession>
<geneLocation type="mitochondrion" evidence="3"/>
<evidence type="ECO:0000313" key="3">
    <source>
        <dbReference type="EMBL" id="JAR91470.1"/>
    </source>
</evidence>
<name>A0A147BL05_IXORI</name>
<organism evidence="3">
    <name type="scientific">Ixodes ricinus</name>
    <name type="common">Common tick</name>
    <name type="synonym">Acarus ricinus</name>
    <dbReference type="NCBI Taxonomy" id="34613"/>
    <lineage>
        <taxon>Eukaryota</taxon>
        <taxon>Metazoa</taxon>
        <taxon>Ecdysozoa</taxon>
        <taxon>Arthropoda</taxon>
        <taxon>Chelicerata</taxon>
        <taxon>Arachnida</taxon>
        <taxon>Acari</taxon>
        <taxon>Parasitiformes</taxon>
        <taxon>Ixodida</taxon>
        <taxon>Ixodoidea</taxon>
        <taxon>Ixodidae</taxon>
        <taxon>Ixodinae</taxon>
        <taxon>Ixodes</taxon>
    </lineage>
</organism>
<evidence type="ECO:0000256" key="1">
    <source>
        <dbReference type="SAM" id="Phobius"/>
    </source>
</evidence>
<keyword evidence="1" id="KW-0472">Membrane</keyword>
<feature type="non-terminal residue" evidence="3">
    <location>
        <position position="156"/>
    </location>
</feature>
<dbReference type="EMBL" id="GEGO01003934">
    <property type="protein sequence ID" value="JAR91470.1"/>
    <property type="molecule type" value="Transcribed_RNA"/>
</dbReference>
<keyword evidence="2" id="KW-0732">Signal</keyword>
<keyword evidence="1" id="KW-0812">Transmembrane</keyword>
<sequence>MLFFLLFSLNVLIFLLYVLLHYGSAAQNGTTNFHLMVYLHSNALNAGRQHQGCSYFESSFCLYKGTFTGVFAQDRGFGCCFAFILMFIFFFFCIVTCQLHLIPQKNLSKIMESQSTFSHSTNFSWSLHYSSEALPVFCLKIAASNLVPFMANNTSW</sequence>
<keyword evidence="3" id="KW-0496">Mitochondrion</keyword>
<protein>
    <submittedName>
        <fullName evidence="3">Putative nadh dehydrogenase subunit 6</fullName>
    </submittedName>
</protein>
<proteinExistence type="predicted"/>
<feature type="signal peptide" evidence="2">
    <location>
        <begin position="1"/>
        <end position="25"/>
    </location>
</feature>
<keyword evidence="1" id="KW-1133">Transmembrane helix</keyword>
<feature type="transmembrane region" description="Helical" evidence="1">
    <location>
        <begin position="81"/>
        <end position="102"/>
    </location>
</feature>
<evidence type="ECO:0000256" key="2">
    <source>
        <dbReference type="SAM" id="SignalP"/>
    </source>
</evidence>
<dbReference type="AlphaFoldDB" id="A0A147BL05"/>